<evidence type="ECO:0000256" key="1">
    <source>
        <dbReference type="SAM" id="MobiDB-lite"/>
    </source>
</evidence>
<evidence type="ECO:0000313" key="3">
    <source>
        <dbReference type="EMBL" id="EFN67769.1"/>
    </source>
</evidence>
<proteinExistence type="predicted"/>
<accession>E2AFL8</accession>
<feature type="non-terminal residue" evidence="3">
    <location>
        <position position="1"/>
    </location>
</feature>
<sequence>LYALQINLRLILVSGKTKEFLFSPSDSAGDIAHHVFENWPDDWAEEAVAKAEILRLIYQGRFLHSNVTLGALGLPFGKTTVMHLVPRENLPEPNSQVAELVSSVAREKEGKKDYVAPVPVERSDDEEQTMRAATVRFPNGADGMSSSGISVRLVGDNACSIDTRSRGKLRSERRERRANRVALPSERIVAGTTS</sequence>
<dbReference type="InterPro" id="IPR000626">
    <property type="entry name" value="Ubiquitin-like_dom"/>
</dbReference>
<dbReference type="InterPro" id="IPR047977">
    <property type="entry name" value="UBL3_Ubl_met"/>
</dbReference>
<dbReference type="InterPro" id="IPR029071">
    <property type="entry name" value="Ubiquitin-like_domsf"/>
</dbReference>
<dbReference type="PROSITE" id="PS50053">
    <property type="entry name" value="UBIQUITIN_2"/>
    <property type="match status" value="1"/>
</dbReference>
<dbReference type="EMBL" id="GL439118">
    <property type="protein sequence ID" value="EFN67769.1"/>
    <property type="molecule type" value="Genomic_DNA"/>
</dbReference>
<dbReference type="InterPro" id="IPR039540">
    <property type="entry name" value="UBL3-like_ubiquitin_dom"/>
</dbReference>
<dbReference type="SUPFAM" id="SSF54236">
    <property type="entry name" value="Ubiquitin-like"/>
    <property type="match status" value="1"/>
</dbReference>
<dbReference type="STRING" id="104421.E2AFL8"/>
<keyword evidence="4" id="KW-1185">Reference proteome</keyword>
<organism evidence="4">
    <name type="scientific">Camponotus floridanus</name>
    <name type="common">Florida carpenter ant</name>
    <dbReference type="NCBI Taxonomy" id="104421"/>
    <lineage>
        <taxon>Eukaryota</taxon>
        <taxon>Metazoa</taxon>
        <taxon>Ecdysozoa</taxon>
        <taxon>Arthropoda</taxon>
        <taxon>Hexapoda</taxon>
        <taxon>Insecta</taxon>
        <taxon>Pterygota</taxon>
        <taxon>Neoptera</taxon>
        <taxon>Endopterygota</taxon>
        <taxon>Hymenoptera</taxon>
        <taxon>Apocrita</taxon>
        <taxon>Aculeata</taxon>
        <taxon>Formicoidea</taxon>
        <taxon>Formicidae</taxon>
        <taxon>Formicinae</taxon>
        <taxon>Camponotus</taxon>
    </lineage>
</organism>
<feature type="domain" description="Ubiquitin-like" evidence="2">
    <location>
        <begin position="4"/>
        <end position="89"/>
    </location>
</feature>
<evidence type="ECO:0000313" key="4">
    <source>
        <dbReference type="Proteomes" id="UP000000311"/>
    </source>
</evidence>
<dbReference type="Proteomes" id="UP000000311">
    <property type="component" value="Unassembled WGS sequence"/>
</dbReference>
<evidence type="ECO:0000259" key="2">
    <source>
        <dbReference type="PROSITE" id="PS50053"/>
    </source>
</evidence>
<feature type="region of interest" description="Disordered" evidence="1">
    <location>
        <begin position="163"/>
        <end position="194"/>
    </location>
</feature>
<dbReference type="InterPro" id="IPR040015">
    <property type="entry name" value="UBL3-like"/>
</dbReference>
<dbReference type="PANTHER" id="PTHR13169">
    <property type="entry name" value="UBIQUITIN-LIKE PROTEIN 3 HCG-1 PROTEIN"/>
    <property type="match status" value="1"/>
</dbReference>
<dbReference type="PANTHER" id="PTHR13169:SF0">
    <property type="entry name" value="UBIQUITIN-LIKE PROTEIN 3"/>
    <property type="match status" value="1"/>
</dbReference>
<dbReference type="Gene3D" id="3.10.20.90">
    <property type="entry name" value="Phosphatidylinositol 3-kinase Catalytic Subunit, Chain A, domain 1"/>
    <property type="match status" value="1"/>
</dbReference>
<dbReference type="OrthoDB" id="1043111at2759"/>
<dbReference type="CDD" id="cd17048">
    <property type="entry name" value="Ubl_UBL3"/>
    <property type="match status" value="1"/>
</dbReference>
<reference evidence="3 4" key="1">
    <citation type="journal article" date="2010" name="Science">
        <title>Genomic comparison of the ants Camponotus floridanus and Harpegnathos saltator.</title>
        <authorList>
            <person name="Bonasio R."/>
            <person name="Zhang G."/>
            <person name="Ye C."/>
            <person name="Mutti N.S."/>
            <person name="Fang X."/>
            <person name="Qin N."/>
            <person name="Donahue G."/>
            <person name="Yang P."/>
            <person name="Li Q."/>
            <person name="Li C."/>
            <person name="Zhang P."/>
            <person name="Huang Z."/>
            <person name="Berger S.L."/>
            <person name="Reinberg D."/>
            <person name="Wang J."/>
            <person name="Liebig J."/>
        </authorList>
    </citation>
    <scope>NUCLEOTIDE SEQUENCE [LARGE SCALE GENOMIC DNA]</scope>
    <source>
        <strain evidence="4">C129</strain>
    </source>
</reference>
<dbReference type="AlphaFoldDB" id="E2AFL8"/>
<dbReference type="Pfam" id="PF13881">
    <property type="entry name" value="Rad60-SLD_2"/>
    <property type="match status" value="1"/>
</dbReference>
<gene>
    <name evidence="3" type="ORF">EAG_02716</name>
</gene>
<dbReference type="InParanoid" id="E2AFL8"/>
<protein>
    <submittedName>
        <fullName evidence="3">Ubiquitin-like protein 3</fullName>
    </submittedName>
</protein>
<feature type="compositionally biased region" description="Basic and acidic residues" evidence="1">
    <location>
        <begin position="163"/>
        <end position="175"/>
    </location>
</feature>
<name>E2AFL8_CAMFO</name>